<evidence type="ECO:0000313" key="13">
    <source>
        <dbReference type="EMBL" id="RZU97812.1"/>
    </source>
</evidence>
<dbReference type="EC" id="2.7.7.13" evidence="3"/>
<dbReference type="CDD" id="cd02509">
    <property type="entry name" value="GDP-M1P_Guanylyltransferase"/>
    <property type="match status" value="1"/>
</dbReference>
<keyword evidence="13" id="KW-0413">Isomerase</keyword>
<evidence type="ECO:0000256" key="2">
    <source>
        <dbReference type="ARBA" id="ARBA00006115"/>
    </source>
</evidence>
<dbReference type="Pfam" id="PF00483">
    <property type="entry name" value="NTP_transferase"/>
    <property type="match status" value="1"/>
</dbReference>
<keyword evidence="7" id="KW-0342">GTP-binding</keyword>
<dbReference type="GO" id="GO:0016853">
    <property type="term" value="F:isomerase activity"/>
    <property type="evidence" value="ECO:0007669"/>
    <property type="project" value="UniProtKB-KW"/>
</dbReference>
<comment type="similarity">
    <text evidence="2 9">Belongs to the mannose-6-phosphate isomerase type 2 family.</text>
</comment>
<comment type="caution">
    <text evidence="13">The sequence shown here is derived from an EMBL/GenBank/DDBJ whole genome shotgun (WGS) entry which is preliminary data.</text>
</comment>
<dbReference type="FunFam" id="2.60.120.10:FF:000032">
    <property type="entry name" value="Mannose-1-phosphate guanylyltransferase/mannose-6-phosphate isomerase"/>
    <property type="match status" value="1"/>
</dbReference>
<dbReference type="CDD" id="cd02213">
    <property type="entry name" value="cupin_PMI_typeII_C"/>
    <property type="match status" value="1"/>
</dbReference>
<dbReference type="UniPathway" id="UPA00126">
    <property type="reaction ID" value="UER00930"/>
</dbReference>
<dbReference type="InterPro" id="IPR029044">
    <property type="entry name" value="Nucleotide-diphossugar_trans"/>
</dbReference>
<evidence type="ECO:0000256" key="9">
    <source>
        <dbReference type="RuleBase" id="RU004190"/>
    </source>
</evidence>
<dbReference type="SUPFAM" id="SSF51182">
    <property type="entry name" value="RmlC-like cupins"/>
    <property type="match status" value="1"/>
</dbReference>
<dbReference type="InterPro" id="IPR006375">
    <property type="entry name" value="Man1P_GuaTrfase/Man6P_Isoase"/>
</dbReference>
<evidence type="ECO:0000259" key="10">
    <source>
        <dbReference type="Pfam" id="PF00483"/>
    </source>
</evidence>
<dbReference type="InterPro" id="IPR014710">
    <property type="entry name" value="RmlC-like_jellyroll"/>
</dbReference>
<dbReference type="FunFam" id="3.90.550.10:FF:000046">
    <property type="entry name" value="Mannose-1-phosphate guanylyltransferase (GDP)"/>
    <property type="match status" value="1"/>
</dbReference>
<name>A0A4Q8CY09_9GAMM</name>
<evidence type="ECO:0000259" key="11">
    <source>
        <dbReference type="Pfam" id="PF01050"/>
    </source>
</evidence>
<dbReference type="RefSeq" id="WP_130502177.1">
    <property type="nucleotide sequence ID" value="NZ_SHLI01000001.1"/>
</dbReference>
<dbReference type="AlphaFoldDB" id="A0A4Q8CY09"/>
<evidence type="ECO:0000256" key="1">
    <source>
        <dbReference type="ARBA" id="ARBA00004823"/>
    </source>
</evidence>
<dbReference type="InterPro" id="IPR049577">
    <property type="entry name" value="GMPP_N"/>
</dbReference>
<evidence type="ECO:0000256" key="6">
    <source>
        <dbReference type="ARBA" id="ARBA00022741"/>
    </source>
</evidence>
<reference evidence="13 14" key="1">
    <citation type="submission" date="2019-02" db="EMBL/GenBank/DDBJ databases">
        <title>Genomic Encyclopedia of Type Strains, Phase IV (KMG-IV): sequencing the most valuable type-strain genomes for metagenomic binning, comparative biology and taxonomic classification.</title>
        <authorList>
            <person name="Goeker M."/>
        </authorList>
    </citation>
    <scope>NUCLEOTIDE SEQUENCE [LARGE SCALE GENOMIC DNA]</scope>
    <source>
        <strain evidence="13 14">DSM 21056</strain>
    </source>
</reference>
<dbReference type="InterPro" id="IPR001538">
    <property type="entry name" value="Man6P_isomerase-2_C"/>
</dbReference>
<dbReference type="GO" id="GO:0000271">
    <property type="term" value="P:polysaccharide biosynthetic process"/>
    <property type="evidence" value="ECO:0007669"/>
    <property type="project" value="InterPro"/>
</dbReference>
<evidence type="ECO:0000256" key="8">
    <source>
        <dbReference type="ARBA" id="ARBA00047343"/>
    </source>
</evidence>
<dbReference type="Gene3D" id="2.60.120.10">
    <property type="entry name" value="Jelly Rolls"/>
    <property type="match status" value="1"/>
</dbReference>
<dbReference type="InterPro" id="IPR011051">
    <property type="entry name" value="RmlC_Cupin_sf"/>
</dbReference>
<dbReference type="EMBL" id="SHLI01000001">
    <property type="protein sequence ID" value="RZU97812.1"/>
    <property type="molecule type" value="Genomic_DNA"/>
</dbReference>
<comment type="pathway">
    <text evidence="1">Nucleotide-sugar biosynthesis; GDP-alpha-D-mannose biosynthesis; GDP-alpha-D-mannose from alpha-D-mannose 1-phosphate (GTP route): step 1/1.</text>
</comment>
<comment type="catalytic activity">
    <reaction evidence="8">
        <text>alpha-D-mannose 1-phosphate + GTP + H(+) = GDP-alpha-D-mannose + diphosphate</text>
        <dbReference type="Rhea" id="RHEA:15229"/>
        <dbReference type="ChEBI" id="CHEBI:15378"/>
        <dbReference type="ChEBI" id="CHEBI:33019"/>
        <dbReference type="ChEBI" id="CHEBI:37565"/>
        <dbReference type="ChEBI" id="CHEBI:57527"/>
        <dbReference type="ChEBI" id="CHEBI:58409"/>
        <dbReference type="EC" id="2.7.7.13"/>
    </reaction>
</comment>
<evidence type="ECO:0000313" key="14">
    <source>
        <dbReference type="Proteomes" id="UP000292298"/>
    </source>
</evidence>
<proteinExistence type="inferred from homology"/>
<dbReference type="PANTHER" id="PTHR46390:SF1">
    <property type="entry name" value="MANNOSE-1-PHOSPHATE GUANYLYLTRANSFERASE"/>
    <property type="match status" value="1"/>
</dbReference>
<dbReference type="SUPFAM" id="SSF53448">
    <property type="entry name" value="Nucleotide-diphospho-sugar transferases"/>
    <property type="match status" value="1"/>
</dbReference>
<evidence type="ECO:0000259" key="12">
    <source>
        <dbReference type="Pfam" id="PF22640"/>
    </source>
</evidence>
<dbReference type="NCBIfam" id="TIGR01479">
    <property type="entry name" value="GMP_PMI"/>
    <property type="match status" value="1"/>
</dbReference>
<evidence type="ECO:0000256" key="7">
    <source>
        <dbReference type="ARBA" id="ARBA00023134"/>
    </source>
</evidence>
<dbReference type="GO" id="GO:0005525">
    <property type="term" value="F:GTP binding"/>
    <property type="evidence" value="ECO:0007669"/>
    <property type="project" value="UniProtKB-KW"/>
</dbReference>
<dbReference type="Pfam" id="PF01050">
    <property type="entry name" value="MannoseP_isomer"/>
    <property type="match status" value="1"/>
</dbReference>
<dbReference type="GO" id="GO:0009298">
    <property type="term" value="P:GDP-mannose biosynthetic process"/>
    <property type="evidence" value="ECO:0007669"/>
    <property type="project" value="UniProtKB-UniPathway"/>
</dbReference>
<feature type="domain" description="MannoseP isomerase/GMP-like beta-helix" evidence="12">
    <location>
        <begin position="304"/>
        <end position="356"/>
    </location>
</feature>
<dbReference type="InterPro" id="IPR051161">
    <property type="entry name" value="Mannose-6P_isomerase_type2"/>
</dbReference>
<evidence type="ECO:0000256" key="4">
    <source>
        <dbReference type="ARBA" id="ARBA00022679"/>
    </source>
</evidence>
<keyword evidence="5 13" id="KW-0548">Nucleotidyltransferase</keyword>
<accession>A0A4Q8CY09</accession>
<keyword evidence="6" id="KW-0547">Nucleotide-binding</keyword>
<evidence type="ECO:0000256" key="3">
    <source>
        <dbReference type="ARBA" id="ARBA00012387"/>
    </source>
</evidence>
<keyword evidence="4 13" id="KW-0808">Transferase</keyword>
<protein>
    <recommendedName>
        <fullName evidence="3">mannose-1-phosphate guanylyltransferase</fullName>
        <ecNumber evidence="3">2.7.7.13</ecNumber>
    </recommendedName>
</protein>
<feature type="domain" description="Mannose-6-phosphate isomerase type II C-terminal" evidence="11">
    <location>
        <begin position="360"/>
        <end position="474"/>
    </location>
</feature>
<sequence length="478" mass="52356">MSEPTAELPVLPVILSGGIGSRLWPLSRETYPKQFLDVAAGGRTLVQQTLERLEGIPGLGSPMVICNQSHRFLVAEQLRDNPLGSAQILLEPVGRNTAPAVAVAALQALRASSDAILAVFPADHLVGQPAHLRAAVVDAIEAARDGGLVTFGVVPTCPETGYGYIEAGEPVNGGPARRVRRFVEKPDAETARTYVDSGRFYWNSGMFVMRASRYLDALKRHAPAILEACEAAIGAAEQDMDFVRLNEAAFERCPADSIDYAVMEQTDAAVTLPLDADWNDLGSWATLMDAVERDAAGNVLLGDVMAEDSHNNYVRAESRLVATVGLEDHVVVETADSVLVAPRDQVHSVKQIVRRLQDDGRPEALEHRQVHRPWGSYEGLVRSERFQVKRIVVTPGSRLSLQMHHHRAEHWVVVRGTARVTRGDEVFLLGEDQSTYIPLGTVHRLENPGMIPLELVEVQSGSYLGEDDIVRIEDHYGR</sequence>
<dbReference type="OrthoDB" id="9806359at2"/>
<organism evidence="13 14">
    <name type="scientific">Spiribacter vilamensis</name>
    <dbReference type="NCBI Taxonomy" id="531306"/>
    <lineage>
        <taxon>Bacteria</taxon>
        <taxon>Pseudomonadati</taxon>
        <taxon>Pseudomonadota</taxon>
        <taxon>Gammaproteobacteria</taxon>
        <taxon>Chromatiales</taxon>
        <taxon>Ectothiorhodospiraceae</taxon>
        <taxon>Spiribacter</taxon>
    </lineage>
</organism>
<dbReference type="InterPro" id="IPR005835">
    <property type="entry name" value="NTP_transferase_dom"/>
</dbReference>
<dbReference type="PANTHER" id="PTHR46390">
    <property type="entry name" value="MANNOSE-1-PHOSPHATE GUANYLYLTRANSFERASE"/>
    <property type="match status" value="1"/>
</dbReference>
<dbReference type="Gene3D" id="3.90.550.10">
    <property type="entry name" value="Spore Coat Polysaccharide Biosynthesis Protein SpsA, Chain A"/>
    <property type="match status" value="1"/>
</dbReference>
<feature type="domain" description="Nucleotidyl transferase" evidence="10">
    <location>
        <begin position="12"/>
        <end position="294"/>
    </location>
</feature>
<gene>
    <name evidence="13" type="ORF">EV698_0042</name>
</gene>
<dbReference type="InterPro" id="IPR054566">
    <property type="entry name" value="ManC/GMP-like_b-helix"/>
</dbReference>
<dbReference type="Proteomes" id="UP000292298">
    <property type="component" value="Unassembled WGS sequence"/>
</dbReference>
<dbReference type="Pfam" id="PF22640">
    <property type="entry name" value="ManC_GMP_beta-helix"/>
    <property type="match status" value="1"/>
</dbReference>
<dbReference type="GO" id="GO:0004475">
    <property type="term" value="F:mannose-1-phosphate guanylyltransferase (GTP) activity"/>
    <property type="evidence" value="ECO:0007669"/>
    <property type="project" value="UniProtKB-EC"/>
</dbReference>
<keyword evidence="14" id="KW-1185">Reference proteome</keyword>
<evidence type="ECO:0000256" key="5">
    <source>
        <dbReference type="ARBA" id="ARBA00022695"/>
    </source>
</evidence>